<feature type="region of interest" description="Disordered" evidence="12">
    <location>
        <begin position="90"/>
        <end position="121"/>
    </location>
</feature>
<dbReference type="Proteomes" id="UP000238180">
    <property type="component" value="Unassembled WGS sequence"/>
</dbReference>
<name>A0A2N9PAR7_9FLAO</name>
<gene>
    <name evidence="9" type="primary">rho</name>
    <name evidence="14" type="ORF">EH230_12875</name>
    <name evidence="15" type="ORF">FLACOL_01422</name>
</gene>
<dbReference type="InterPro" id="IPR004665">
    <property type="entry name" value="Term_rho"/>
</dbReference>
<feature type="region of interest" description="Disordered" evidence="12">
    <location>
        <begin position="47"/>
        <end position="78"/>
    </location>
</feature>
<keyword evidence="4 9" id="KW-0347">Helicase</keyword>
<keyword evidence="6 9" id="KW-0694">RNA-binding</keyword>
<keyword evidence="8 9" id="KW-0804">Transcription</keyword>
<evidence type="ECO:0000313" key="17">
    <source>
        <dbReference type="Proteomes" id="UP000288951"/>
    </source>
</evidence>
<keyword evidence="1 9" id="KW-0806">Transcription termination</keyword>
<evidence type="ECO:0000256" key="7">
    <source>
        <dbReference type="ARBA" id="ARBA00023015"/>
    </source>
</evidence>
<dbReference type="SUPFAM" id="SSF68912">
    <property type="entry name" value="Rho N-terminal domain-like"/>
    <property type="match status" value="1"/>
</dbReference>
<evidence type="ECO:0000313" key="14">
    <source>
        <dbReference type="EMBL" id="RVU89666.1"/>
    </source>
</evidence>
<dbReference type="SMART" id="SM00959">
    <property type="entry name" value="Rho_N"/>
    <property type="match status" value="1"/>
</dbReference>
<dbReference type="Pfam" id="PF00006">
    <property type="entry name" value="ATP-synt_ab"/>
    <property type="match status" value="1"/>
</dbReference>
<dbReference type="EMBL" id="RQSM01000004">
    <property type="protein sequence ID" value="RVU89666.1"/>
    <property type="molecule type" value="Genomic_DNA"/>
</dbReference>
<comment type="function">
    <text evidence="9">Facilitates transcription termination by a mechanism that involves Rho binding to the nascent RNA, activation of Rho's RNA-dependent ATPase activity, and release of the mRNA from the DNA template.</text>
</comment>
<feature type="compositionally biased region" description="Basic and acidic residues" evidence="12">
    <location>
        <begin position="69"/>
        <end position="78"/>
    </location>
</feature>
<comment type="similarity">
    <text evidence="9 11">Belongs to the Rho family.</text>
</comment>
<dbReference type="SMART" id="SM00357">
    <property type="entry name" value="CSP"/>
    <property type="match status" value="1"/>
</dbReference>
<dbReference type="EC" id="3.6.4.-" evidence="9 10"/>
<evidence type="ECO:0000256" key="11">
    <source>
        <dbReference type="PROSITE-ProRule" id="PRU01203"/>
    </source>
</evidence>
<evidence type="ECO:0000313" key="15">
    <source>
        <dbReference type="EMBL" id="SPE77429.1"/>
    </source>
</evidence>
<sequence length="593" mass="67173">MFDISVLKEMKLNELQEIAKAAKIKNFKTLKKDDLVYQILDFQASNPEKLTPETNSVSEDTSKPKRARMVKDKKEVSELEKVDATIETSLFSEESEEKKGSKKTNNKKTSHPDEVSEQKKEVFVKKTKTPKFSKDKKKTTETIENISDPSIPTEEVNEAIEFPKKQAEETIETIEIATEQTNNSITETEQAPIVEPNKNKYNSNNQNPKYKKTTNFREPDYEFEGIIESEGVLEMMPDGYGFLRSSDYNYLASPDDIYLSTSQIRLFGLKTGDTVKGVVRPPKEGEKYFPLVKVLKINGHDPQVVRDRVSFDHLTPVFPTEKFKLAEKGSSISTRIIDLFSPIGKGQRGMIVAQPKTGKTMLLKDIANAIAANHPEVYMIVLLIDERPEEVTDMQRSVRAEVVASTFDREPQEHVKIANIVLEKAKRLVECGHDVVILLDSITRLARAYNTVQPASGKVLSGGVDANALQKPKRFFGAARNVENGGSLSIIATALTETGSKMDEVIFEEFKGTGNMELQLDRKIANRRIFPSVDLTSSSTRRDDLLLDEKTIQRMWIMRKYLADMNSVEAMEFINDRFKKTRNNEEFLISMND</sequence>
<reference evidence="15" key="1">
    <citation type="submission" date="2018-02" db="EMBL/GenBank/DDBJ databases">
        <authorList>
            <person name="Cohen D.B."/>
            <person name="Kent A.D."/>
        </authorList>
    </citation>
    <scope>NUCLEOTIDE SEQUENCE [LARGE SCALE GENOMIC DNA]</scope>
    <source>
        <strain evidence="15">CIP109753</strain>
    </source>
</reference>
<dbReference type="SUPFAM" id="SSF50249">
    <property type="entry name" value="Nucleic acid-binding proteins"/>
    <property type="match status" value="1"/>
</dbReference>
<feature type="domain" description="Rho RNA-BD" evidence="13">
    <location>
        <begin position="226"/>
        <end position="301"/>
    </location>
</feature>
<dbReference type="NCBIfam" id="NF006886">
    <property type="entry name" value="PRK09376.1"/>
    <property type="match status" value="1"/>
</dbReference>
<keyword evidence="2 9" id="KW-0547">Nucleotide-binding</keyword>
<dbReference type="InterPro" id="IPR036269">
    <property type="entry name" value="Rho_N_sf"/>
</dbReference>
<dbReference type="PROSITE" id="PS51856">
    <property type="entry name" value="RHO_RNA_BD"/>
    <property type="match status" value="1"/>
</dbReference>
<dbReference type="PANTHER" id="PTHR46425">
    <property type="entry name" value="TRANSCRIPTION TERMINATION FACTOR RHO"/>
    <property type="match status" value="1"/>
</dbReference>
<evidence type="ECO:0000256" key="2">
    <source>
        <dbReference type="ARBA" id="ARBA00022741"/>
    </source>
</evidence>
<feature type="compositionally biased region" description="Polar residues" evidence="12">
    <location>
        <begin position="47"/>
        <end position="59"/>
    </location>
</feature>
<dbReference type="InterPro" id="IPR041703">
    <property type="entry name" value="Rho_factor_ATP-bd"/>
</dbReference>
<keyword evidence="17" id="KW-1185">Reference proteome</keyword>
<dbReference type="CDD" id="cd04459">
    <property type="entry name" value="Rho_CSD"/>
    <property type="match status" value="1"/>
</dbReference>
<feature type="binding site" evidence="9">
    <location>
        <begin position="356"/>
        <end position="361"/>
    </location>
    <ligand>
        <name>ATP</name>
        <dbReference type="ChEBI" id="CHEBI:30616"/>
    </ligand>
</feature>
<dbReference type="GO" id="GO:0008186">
    <property type="term" value="F:ATP-dependent activity, acting on RNA"/>
    <property type="evidence" value="ECO:0007669"/>
    <property type="project" value="UniProtKB-UniRule"/>
</dbReference>
<dbReference type="GO" id="GO:0006353">
    <property type="term" value="P:DNA-templated transcription termination"/>
    <property type="evidence" value="ECO:0007669"/>
    <property type="project" value="UniProtKB-UniRule"/>
</dbReference>
<dbReference type="InterPro" id="IPR011129">
    <property type="entry name" value="CSD"/>
</dbReference>
<dbReference type="GO" id="GO:0005829">
    <property type="term" value="C:cytosol"/>
    <property type="evidence" value="ECO:0007669"/>
    <property type="project" value="UniProtKB-ARBA"/>
</dbReference>
<dbReference type="Pfam" id="PF07497">
    <property type="entry name" value="Rho_RNA_bind"/>
    <property type="match status" value="1"/>
</dbReference>
<comment type="subunit">
    <text evidence="9">Homohexamer. The homohexamer assembles into an open ring structure.</text>
</comment>
<evidence type="ECO:0000256" key="5">
    <source>
        <dbReference type="ARBA" id="ARBA00022840"/>
    </source>
</evidence>
<evidence type="ECO:0000256" key="4">
    <source>
        <dbReference type="ARBA" id="ARBA00022806"/>
    </source>
</evidence>
<evidence type="ECO:0000256" key="8">
    <source>
        <dbReference type="ARBA" id="ARBA00023163"/>
    </source>
</evidence>
<keyword evidence="7 9" id="KW-0805">Transcription regulation</keyword>
<comment type="caution">
    <text evidence="9">Lacks conserved residue(s) required for the propagation of feature annotation.</text>
</comment>
<dbReference type="HAMAP" id="MF_01884">
    <property type="entry name" value="Rho"/>
    <property type="match status" value="1"/>
</dbReference>
<accession>A0A2N9PAR7</accession>
<evidence type="ECO:0000256" key="10">
    <source>
        <dbReference type="NCBIfam" id="TIGR00767"/>
    </source>
</evidence>
<dbReference type="NCBIfam" id="TIGR00767">
    <property type="entry name" value="rho"/>
    <property type="match status" value="1"/>
</dbReference>
<dbReference type="Gene3D" id="3.40.50.300">
    <property type="entry name" value="P-loop containing nucleotide triphosphate hydrolases"/>
    <property type="match status" value="1"/>
</dbReference>
<dbReference type="InterPro" id="IPR027417">
    <property type="entry name" value="P-loop_NTPase"/>
</dbReference>
<feature type="compositionally biased region" description="Basic and acidic residues" evidence="12">
    <location>
        <begin position="110"/>
        <end position="121"/>
    </location>
</feature>
<evidence type="ECO:0000256" key="3">
    <source>
        <dbReference type="ARBA" id="ARBA00022801"/>
    </source>
</evidence>
<reference evidence="14" key="2">
    <citation type="submission" date="2018-12" db="EMBL/GenBank/DDBJ databases">
        <title>Draft genome sequence of Flaovobacterium columnare ARS1 isolated from channel catfish in Alabama.</title>
        <authorList>
            <person name="Cai W."/>
            <person name="Arias C."/>
        </authorList>
    </citation>
    <scope>NUCLEOTIDE SEQUENCE [LARGE SCALE GENOMIC DNA]</scope>
    <source>
        <strain evidence="14">ARS1</strain>
    </source>
</reference>
<dbReference type="Gene3D" id="1.10.720.10">
    <property type="match status" value="1"/>
</dbReference>
<dbReference type="InterPro" id="IPR012340">
    <property type="entry name" value="NA-bd_OB-fold"/>
</dbReference>
<dbReference type="Pfam" id="PF07498">
    <property type="entry name" value="Rho_N"/>
    <property type="match status" value="1"/>
</dbReference>
<proteinExistence type="inferred from homology"/>
<protein>
    <recommendedName>
        <fullName evidence="9 10">Transcription termination factor Rho</fullName>
        <ecNumber evidence="9 10">3.6.4.-</ecNumber>
    </recommendedName>
    <alternativeName>
        <fullName evidence="9">ATP-dependent helicase Rho</fullName>
    </alternativeName>
</protein>
<keyword evidence="5 9" id="KW-0067">ATP-binding</keyword>
<dbReference type="GO" id="GO:0016787">
    <property type="term" value="F:hydrolase activity"/>
    <property type="evidence" value="ECO:0007669"/>
    <property type="project" value="UniProtKB-KW"/>
</dbReference>
<dbReference type="OrthoDB" id="9805197at2"/>
<dbReference type="SMART" id="SM00382">
    <property type="entry name" value="AAA"/>
    <property type="match status" value="1"/>
</dbReference>
<dbReference type="RefSeq" id="WP_105196113.1">
    <property type="nucleotide sequence ID" value="NZ_OLKH01000083.1"/>
</dbReference>
<dbReference type="InterPro" id="IPR003593">
    <property type="entry name" value="AAA+_ATPase"/>
</dbReference>
<feature type="compositionally biased region" description="Basic residues" evidence="12">
    <location>
        <begin position="100"/>
        <end position="109"/>
    </location>
</feature>
<evidence type="ECO:0000256" key="9">
    <source>
        <dbReference type="HAMAP-Rule" id="MF_01884"/>
    </source>
</evidence>
<dbReference type="GO" id="GO:0005524">
    <property type="term" value="F:ATP binding"/>
    <property type="evidence" value="ECO:0007669"/>
    <property type="project" value="UniProtKB-UniRule"/>
</dbReference>
<keyword evidence="3 9" id="KW-0378">Hydrolase</keyword>
<evidence type="ECO:0000256" key="12">
    <source>
        <dbReference type="SAM" id="MobiDB-lite"/>
    </source>
</evidence>
<dbReference type="CDD" id="cd01128">
    <property type="entry name" value="rho_factor_C"/>
    <property type="match status" value="1"/>
</dbReference>
<feature type="binding site" evidence="9">
    <location>
        <begin position="344"/>
        <end position="349"/>
    </location>
    <ligand>
        <name>ATP</name>
        <dbReference type="ChEBI" id="CHEBI:30616"/>
    </ligand>
</feature>
<dbReference type="InterPro" id="IPR011112">
    <property type="entry name" value="Rho-like_N"/>
</dbReference>
<dbReference type="GO" id="GO:0003723">
    <property type="term" value="F:RNA binding"/>
    <property type="evidence" value="ECO:0007669"/>
    <property type="project" value="UniProtKB-UniRule"/>
</dbReference>
<dbReference type="Gene3D" id="2.40.50.140">
    <property type="entry name" value="Nucleic acid-binding proteins"/>
    <property type="match status" value="1"/>
</dbReference>
<evidence type="ECO:0000313" key="16">
    <source>
        <dbReference type="Proteomes" id="UP000238180"/>
    </source>
</evidence>
<dbReference type="AlphaFoldDB" id="A0A2N9PAR7"/>
<feature type="binding site" evidence="9">
    <location>
        <position position="387"/>
    </location>
    <ligand>
        <name>ATP</name>
        <dbReference type="ChEBI" id="CHEBI:30616"/>
    </ligand>
</feature>
<organism evidence="15 16">
    <name type="scientific">Flavobacterium columnare</name>
    <dbReference type="NCBI Taxonomy" id="996"/>
    <lineage>
        <taxon>Bacteria</taxon>
        <taxon>Pseudomonadati</taxon>
        <taxon>Bacteroidota</taxon>
        <taxon>Flavobacteriia</taxon>
        <taxon>Flavobacteriales</taxon>
        <taxon>Flavobacteriaceae</taxon>
        <taxon>Flavobacterium</taxon>
    </lineage>
</organism>
<evidence type="ECO:0000256" key="6">
    <source>
        <dbReference type="ARBA" id="ARBA00022884"/>
    </source>
</evidence>
<dbReference type="GO" id="GO:0004386">
    <property type="term" value="F:helicase activity"/>
    <property type="evidence" value="ECO:0007669"/>
    <property type="project" value="UniProtKB-UniRule"/>
</dbReference>
<dbReference type="SUPFAM" id="SSF52540">
    <property type="entry name" value="P-loop containing nucleoside triphosphate hydrolases"/>
    <property type="match status" value="1"/>
</dbReference>
<dbReference type="PANTHER" id="PTHR46425:SF1">
    <property type="entry name" value="TRANSCRIPTION TERMINATION FACTOR RHO"/>
    <property type="match status" value="1"/>
</dbReference>
<dbReference type="InterPro" id="IPR000194">
    <property type="entry name" value="ATPase_F1/V1/A1_a/bsu_nucl-bd"/>
</dbReference>
<dbReference type="InterPro" id="IPR011113">
    <property type="entry name" value="Rho_RNA-bd"/>
</dbReference>
<evidence type="ECO:0000259" key="13">
    <source>
        <dbReference type="PROSITE" id="PS51856"/>
    </source>
</evidence>
<dbReference type="Proteomes" id="UP000288951">
    <property type="component" value="Unassembled WGS sequence"/>
</dbReference>
<dbReference type="EMBL" id="OLKH01000083">
    <property type="protein sequence ID" value="SPE77429.1"/>
    <property type="molecule type" value="Genomic_DNA"/>
</dbReference>
<evidence type="ECO:0000256" key="1">
    <source>
        <dbReference type="ARBA" id="ARBA00022472"/>
    </source>
</evidence>